<comment type="caution">
    <text evidence="1">The sequence shown here is derived from an EMBL/GenBank/DDBJ whole genome shotgun (WGS) entry which is preliminary data.</text>
</comment>
<organism evidence="1 2">
    <name type="scientific">Dyadobacter fermentans</name>
    <dbReference type="NCBI Taxonomy" id="94254"/>
    <lineage>
        <taxon>Bacteria</taxon>
        <taxon>Pseudomonadati</taxon>
        <taxon>Bacteroidota</taxon>
        <taxon>Cytophagia</taxon>
        <taxon>Cytophagales</taxon>
        <taxon>Spirosomataceae</taxon>
        <taxon>Dyadobacter</taxon>
    </lineage>
</organism>
<proteinExistence type="predicted"/>
<accession>A0ABU1R7J3</accession>
<dbReference type="RefSeq" id="WP_309992740.1">
    <property type="nucleotide sequence ID" value="NZ_JAVDTI010000009.1"/>
</dbReference>
<name>A0ABU1R7J3_9BACT</name>
<evidence type="ECO:0000313" key="1">
    <source>
        <dbReference type="EMBL" id="MDR6809376.1"/>
    </source>
</evidence>
<dbReference type="PROSITE" id="PS51257">
    <property type="entry name" value="PROKAR_LIPOPROTEIN"/>
    <property type="match status" value="1"/>
</dbReference>
<sequence>MKRLLTIGLTIGILTLSFGCKIIDAIVDSSGPLPRLPNWGYLIADMNGADWGRTYKNGYQVTHGIISHTDEPQGVFFALKSILYTPDGAERQELLFQNIPFAATAARHRVISCLPSADCQLHEDVQGVLYTCNSDVSLNSYYTVDSEDNYVQIDSYNERTQEVKGTFQLTFAVRKNRSPGDPLPDTLRFRNGRFHTKIIRYKARGE</sequence>
<gene>
    <name evidence="1" type="ORF">J2W84_006447</name>
</gene>
<protein>
    <recommendedName>
        <fullName evidence="3">Lipoprotein</fullName>
    </recommendedName>
</protein>
<dbReference type="EMBL" id="JAVDTI010000009">
    <property type="protein sequence ID" value="MDR6809376.1"/>
    <property type="molecule type" value="Genomic_DNA"/>
</dbReference>
<dbReference type="Proteomes" id="UP001264980">
    <property type="component" value="Unassembled WGS sequence"/>
</dbReference>
<evidence type="ECO:0000313" key="2">
    <source>
        <dbReference type="Proteomes" id="UP001264980"/>
    </source>
</evidence>
<keyword evidence="2" id="KW-1185">Reference proteome</keyword>
<reference evidence="1 2" key="1">
    <citation type="submission" date="2023-07" db="EMBL/GenBank/DDBJ databases">
        <title>Sorghum-associated microbial communities from plants grown in Nebraska, USA.</title>
        <authorList>
            <person name="Schachtman D."/>
        </authorList>
    </citation>
    <scope>NUCLEOTIDE SEQUENCE [LARGE SCALE GENOMIC DNA]</scope>
    <source>
        <strain evidence="1 2">BE57</strain>
    </source>
</reference>
<evidence type="ECO:0008006" key="3">
    <source>
        <dbReference type="Google" id="ProtNLM"/>
    </source>
</evidence>